<feature type="domain" description="RING-type" evidence="7">
    <location>
        <begin position="7"/>
        <end position="50"/>
    </location>
</feature>
<evidence type="ECO:0000256" key="3">
    <source>
        <dbReference type="ARBA" id="ARBA00022833"/>
    </source>
</evidence>
<feature type="coiled-coil region" evidence="5">
    <location>
        <begin position="208"/>
        <end position="270"/>
    </location>
</feature>
<proteinExistence type="predicted"/>
<accession>H2UEV9</accession>
<protein>
    <submittedName>
        <fullName evidence="8">TRAF-interacting protein</fullName>
    </submittedName>
</protein>
<keyword evidence="1" id="KW-0479">Metal-binding</keyword>
<dbReference type="InterPro" id="IPR013083">
    <property type="entry name" value="Znf_RING/FYVE/PHD"/>
</dbReference>
<feature type="compositionally biased region" description="Basic residues" evidence="6">
    <location>
        <begin position="319"/>
        <end position="328"/>
    </location>
</feature>
<dbReference type="GO" id="GO:0008270">
    <property type="term" value="F:zinc ion binding"/>
    <property type="evidence" value="ECO:0007669"/>
    <property type="project" value="UniProtKB-KW"/>
</dbReference>
<evidence type="ECO:0000256" key="4">
    <source>
        <dbReference type="PROSITE-ProRule" id="PRU00175"/>
    </source>
</evidence>
<dbReference type="PROSITE" id="PS50089">
    <property type="entry name" value="ZF_RING_2"/>
    <property type="match status" value="1"/>
</dbReference>
<dbReference type="SUPFAM" id="SSF57850">
    <property type="entry name" value="RING/U-box"/>
    <property type="match status" value="1"/>
</dbReference>
<evidence type="ECO:0000313" key="8">
    <source>
        <dbReference type="Ensembl" id="ENSTRUP00000035478.2"/>
    </source>
</evidence>
<keyword evidence="5" id="KW-0175">Coiled coil</keyword>
<dbReference type="InterPro" id="IPR001841">
    <property type="entry name" value="Znf_RING"/>
</dbReference>
<reference evidence="8" key="2">
    <citation type="submission" date="2025-08" db="UniProtKB">
        <authorList>
            <consortium name="Ensembl"/>
        </authorList>
    </citation>
    <scope>IDENTIFICATION</scope>
</reference>
<evidence type="ECO:0000256" key="5">
    <source>
        <dbReference type="SAM" id="Coils"/>
    </source>
</evidence>
<dbReference type="InterPro" id="IPR011016">
    <property type="entry name" value="Znf_RING-CH"/>
</dbReference>
<keyword evidence="2 4" id="KW-0863">Zinc-finger</keyword>
<dbReference type="PANTHER" id="PTHR46569">
    <property type="entry name" value="E3 UBIQUITIN-PROTEIN LIGASE TRAIP"/>
    <property type="match status" value="1"/>
</dbReference>
<evidence type="ECO:0000313" key="9">
    <source>
        <dbReference type="Proteomes" id="UP000005226"/>
    </source>
</evidence>
<dbReference type="GO" id="GO:0031297">
    <property type="term" value="P:replication fork processing"/>
    <property type="evidence" value="ECO:0007669"/>
    <property type="project" value="TreeGrafter"/>
</dbReference>
<dbReference type="Pfam" id="PF13639">
    <property type="entry name" value="zf-RING_2"/>
    <property type="match status" value="1"/>
</dbReference>
<dbReference type="InterPro" id="IPR052639">
    <property type="entry name" value="TRAIP_ubiq-protein_ligase"/>
</dbReference>
<dbReference type="Proteomes" id="UP000005226">
    <property type="component" value="Chromosome 19"/>
</dbReference>
<dbReference type="GO" id="GO:0016567">
    <property type="term" value="P:protein ubiquitination"/>
    <property type="evidence" value="ECO:0007669"/>
    <property type="project" value="TreeGrafter"/>
</dbReference>
<dbReference type="SUPFAM" id="SSF46579">
    <property type="entry name" value="Prefoldin"/>
    <property type="match status" value="1"/>
</dbReference>
<feature type="region of interest" description="Disordered" evidence="6">
    <location>
        <begin position="312"/>
        <end position="338"/>
    </location>
</feature>
<dbReference type="Gene3D" id="3.30.40.10">
    <property type="entry name" value="Zinc/RING finger domain, C3HC4 (zinc finger)"/>
    <property type="match status" value="1"/>
</dbReference>
<keyword evidence="3" id="KW-0862">Zinc</keyword>
<dbReference type="SMART" id="SM00744">
    <property type="entry name" value="RINGv"/>
    <property type="match status" value="1"/>
</dbReference>
<dbReference type="Ensembl" id="ENSTRUT00000035606.3">
    <property type="protein sequence ID" value="ENSTRUP00000035478.2"/>
    <property type="gene ID" value="ENSTRUG00000013872.3"/>
</dbReference>
<evidence type="ECO:0000256" key="6">
    <source>
        <dbReference type="SAM" id="MobiDB-lite"/>
    </source>
</evidence>
<dbReference type="GeneTree" id="ENSGT00390000007696"/>
<dbReference type="SMART" id="SM00184">
    <property type="entry name" value="RING"/>
    <property type="match status" value="1"/>
</dbReference>
<dbReference type="PANTHER" id="PTHR46569:SF1">
    <property type="entry name" value="E3 UBIQUITIN-PROTEIN LIGASE RFWD3-RELATED"/>
    <property type="match status" value="1"/>
</dbReference>
<name>H2UEV9_TAKRU</name>
<dbReference type="CDD" id="cd16480">
    <property type="entry name" value="RING-H2_TRAIP"/>
    <property type="match status" value="1"/>
</dbReference>
<evidence type="ECO:0000256" key="2">
    <source>
        <dbReference type="ARBA" id="ARBA00022771"/>
    </source>
</evidence>
<sequence>MPIRAQCTICSDFFDHSRDVAAIHCGHTFHHECLVRWFQTAPTKTCPQCRKQVSTRHIISRLYFDVGLDDSSVGDPESLQNELDRVKVNFSSKERDWREKQKAMDDLMETVELQRKALENLQKDVMEKEKLCSALRTQMTYLESQHNDTRAAKEEVRRLRIKMKTFESLDVVLQGQRAEVESMITDMGIGQAAVEQLSIYCISLKKEYDNLKGGLKSSNEMCEKLKREVLTSNNKLHKALLELTKARDDMKSLQNDLTNAEKEISVRENLSNPIYGVSSGGSHPAPLDVRQPCLHPPSGNEDIDLNMTYDVTTPDDVRKRPKKVPSKKMHLDSRRGGGESMDPFFRNSFLFRKKTFGSMLDPQRKTGVVQSGYDGLGGRTKFIQPSPLAEIRPLMKAKRKKVTRPPSKTAAGLTLDSFLE</sequence>
<reference evidence="8" key="3">
    <citation type="submission" date="2025-09" db="UniProtKB">
        <authorList>
            <consortium name="Ensembl"/>
        </authorList>
    </citation>
    <scope>IDENTIFICATION</scope>
</reference>
<evidence type="ECO:0000256" key="1">
    <source>
        <dbReference type="ARBA" id="ARBA00022723"/>
    </source>
</evidence>
<dbReference type="AlphaFoldDB" id="H2UEV9"/>
<dbReference type="eggNOG" id="KOG0827">
    <property type="taxonomic scope" value="Eukaryota"/>
</dbReference>
<dbReference type="GO" id="GO:0005634">
    <property type="term" value="C:nucleus"/>
    <property type="evidence" value="ECO:0007669"/>
    <property type="project" value="TreeGrafter"/>
</dbReference>
<dbReference type="GO" id="GO:0090734">
    <property type="term" value="C:site of DNA damage"/>
    <property type="evidence" value="ECO:0007669"/>
    <property type="project" value="TreeGrafter"/>
</dbReference>
<organism evidence="8 9">
    <name type="scientific">Takifugu rubripes</name>
    <name type="common">Japanese pufferfish</name>
    <name type="synonym">Fugu rubripes</name>
    <dbReference type="NCBI Taxonomy" id="31033"/>
    <lineage>
        <taxon>Eukaryota</taxon>
        <taxon>Metazoa</taxon>
        <taxon>Chordata</taxon>
        <taxon>Craniata</taxon>
        <taxon>Vertebrata</taxon>
        <taxon>Euteleostomi</taxon>
        <taxon>Actinopterygii</taxon>
        <taxon>Neopterygii</taxon>
        <taxon>Teleostei</taxon>
        <taxon>Neoteleostei</taxon>
        <taxon>Acanthomorphata</taxon>
        <taxon>Eupercaria</taxon>
        <taxon>Tetraodontiformes</taxon>
        <taxon>Tetradontoidea</taxon>
        <taxon>Tetraodontidae</taxon>
        <taxon>Takifugu</taxon>
    </lineage>
</organism>
<feature type="coiled-coil region" evidence="5">
    <location>
        <begin position="104"/>
        <end position="138"/>
    </location>
</feature>
<dbReference type="GO" id="GO:0061630">
    <property type="term" value="F:ubiquitin protein ligase activity"/>
    <property type="evidence" value="ECO:0007669"/>
    <property type="project" value="TreeGrafter"/>
</dbReference>
<reference evidence="8 9" key="1">
    <citation type="journal article" date="2011" name="Genome Biol. Evol.">
        <title>Integration of the genetic map and genome assembly of fugu facilitates insights into distinct features of genome evolution in teleosts and mammals.</title>
        <authorList>
            <person name="Kai W."/>
            <person name="Kikuchi K."/>
            <person name="Tohari S."/>
            <person name="Chew A.K."/>
            <person name="Tay A."/>
            <person name="Fujiwara A."/>
            <person name="Hosoya S."/>
            <person name="Suetake H."/>
            <person name="Naruse K."/>
            <person name="Brenner S."/>
            <person name="Suzuki Y."/>
            <person name="Venkatesh B."/>
        </authorList>
    </citation>
    <scope>NUCLEOTIDE SEQUENCE [LARGE SCALE GENOMIC DNA]</scope>
</reference>
<keyword evidence="9" id="KW-1185">Reference proteome</keyword>
<gene>
    <name evidence="8" type="primary">traip</name>
</gene>
<evidence type="ECO:0000259" key="7">
    <source>
        <dbReference type="PROSITE" id="PS50089"/>
    </source>
</evidence>
<feature type="region of interest" description="Disordered" evidence="6">
    <location>
        <begin position="397"/>
        <end position="420"/>
    </location>
</feature>